<dbReference type="EMBL" id="KZ819300">
    <property type="protein sequence ID" value="PWN96265.1"/>
    <property type="molecule type" value="Genomic_DNA"/>
</dbReference>
<dbReference type="GO" id="GO:0000981">
    <property type="term" value="F:DNA-binding transcription factor activity, RNA polymerase II-specific"/>
    <property type="evidence" value="ECO:0007669"/>
    <property type="project" value="InterPro"/>
</dbReference>
<dbReference type="InterPro" id="IPR050797">
    <property type="entry name" value="Carb_Metab_Trans_Reg"/>
</dbReference>
<feature type="compositionally biased region" description="Low complexity" evidence="2">
    <location>
        <begin position="240"/>
        <end position="249"/>
    </location>
</feature>
<organism evidence="4 5">
    <name type="scientific">Tilletiopsis washingtonensis</name>
    <dbReference type="NCBI Taxonomy" id="58919"/>
    <lineage>
        <taxon>Eukaryota</taxon>
        <taxon>Fungi</taxon>
        <taxon>Dikarya</taxon>
        <taxon>Basidiomycota</taxon>
        <taxon>Ustilaginomycotina</taxon>
        <taxon>Exobasidiomycetes</taxon>
        <taxon>Entylomatales</taxon>
        <taxon>Entylomatales incertae sedis</taxon>
        <taxon>Tilletiopsis</taxon>
    </lineage>
</organism>
<dbReference type="PROSITE" id="PS00463">
    <property type="entry name" value="ZN2_CY6_FUNGAL_1"/>
    <property type="match status" value="1"/>
</dbReference>
<feature type="region of interest" description="Disordered" evidence="2">
    <location>
        <begin position="350"/>
        <end position="369"/>
    </location>
</feature>
<evidence type="ECO:0000313" key="5">
    <source>
        <dbReference type="Proteomes" id="UP000245946"/>
    </source>
</evidence>
<feature type="compositionally biased region" description="Low complexity" evidence="2">
    <location>
        <begin position="217"/>
        <end position="227"/>
    </location>
</feature>
<feature type="compositionally biased region" description="Polar residues" evidence="2">
    <location>
        <begin position="1039"/>
        <end position="1050"/>
    </location>
</feature>
<dbReference type="CDD" id="cd00067">
    <property type="entry name" value="GAL4"/>
    <property type="match status" value="1"/>
</dbReference>
<dbReference type="Gene3D" id="4.10.240.10">
    <property type="entry name" value="Zn(2)-C6 fungal-type DNA-binding domain"/>
    <property type="match status" value="1"/>
</dbReference>
<dbReference type="GeneID" id="37268563"/>
<feature type="region of interest" description="Disordered" evidence="2">
    <location>
        <begin position="301"/>
        <end position="326"/>
    </location>
</feature>
<feature type="region of interest" description="Disordered" evidence="2">
    <location>
        <begin position="202"/>
        <end position="259"/>
    </location>
</feature>
<feature type="compositionally biased region" description="Polar residues" evidence="2">
    <location>
        <begin position="466"/>
        <end position="477"/>
    </location>
</feature>
<dbReference type="OrthoDB" id="2534600at2759"/>
<feature type="region of interest" description="Disordered" evidence="2">
    <location>
        <begin position="892"/>
        <end position="942"/>
    </location>
</feature>
<dbReference type="GO" id="GO:0008270">
    <property type="term" value="F:zinc ion binding"/>
    <property type="evidence" value="ECO:0007669"/>
    <property type="project" value="InterPro"/>
</dbReference>
<dbReference type="RefSeq" id="XP_025596544.1">
    <property type="nucleotide sequence ID" value="XM_025741019.1"/>
</dbReference>
<evidence type="ECO:0000259" key="3">
    <source>
        <dbReference type="PROSITE" id="PS50048"/>
    </source>
</evidence>
<gene>
    <name evidence="4" type="ORF">FA09DRAFT_321438</name>
</gene>
<dbReference type="PROSITE" id="PS50048">
    <property type="entry name" value="ZN2_CY6_FUNGAL_2"/>
    <property type="match status" value="1"/>
</dbReference>
<evidence type="ECO:0000256" key="2">
    <source>
        <dbReference type="SAM" id="MobiDB-lite"/>
    </source>
</evidence>
<feature type="region of interest" description="Disordered" evidence="2">
    <location>
        <begin position="452"/>
        <end position="477"/>
    </location>
</feature>
<dbReference type="InterPro" id="IPR036864">
    <property type="entry name" value="Zn2-C6_fun-type_DNA-bd_sf"/>
</dbReference>
<keyword evidence="5" id="KW-1185">Reference proteome</keyword>
<dbReference type="PANTHER" id="PTHR31668">
    <property type="entry name" value="GLUCOSE TRANSPORT TRANSCRIPTION REGULATOR RGT1-RELATED-RELATED"/>
    <property type="match status" value="1"/>
</dbReference>
<feature type="compositionally biased region" description="Low complexity" evidence="2">
    <location>
        <begin position="47"/>
        <end position="76"/>
    </location>
</feature>
<evidence type="ECO:0000313" key="4">
    <source>
        <dbReference type="EMBL" id="PWN96265.1"/>
    </source>
</evidence>
<sequence length="1050" mass="113155">MEAPDYAALAAAGPSHHHHHSLHALDAAFALPLAEHAQHPPPPPQQQQPQQHFGPPDLLPPQQQQHHAPPHSAYSHHQQHLSFGDGSDAGPSAFSSPLQHAAWPPPPQAQQLAFHAPHSRSVSVSSRAQSPSSELSAAFALPVSTSGGRGDAVPGPGWTSRVPPSQGSSRRISRLAAAAAGVPVEQQLFDYGSSSLDSLAAKPLSRSSSRRSGKEQPPAAAAAAAAPKMPRAVTPEEDATAAADAATAAGKEAQRRQNSSCDACRQRKVACKKVAGEAKCVHCKAKGIECTTIYIQLATGGTKPRPIKRPRTGGEDSAASQAPEDRGPSLVRYLLLRDAEYNINVTGLSYETGSASPPPSRRNVPSTAAETRLANTQARADFCSDLIETYFSIVHIRYPIIDPDLFRKRWHDRSPELGGPPPDVLVAVILAWGAKYSESPIIVADRAETAHELTPRQKQKREAVQSAKSTSTLLTAPVTSTSATETQWLTAPRDVVNPASAREAATVVGRSRIAEDLIVKAQEVLERQKAHRIATMDNAKACLIVQALFWQRGLDDPRGAMQQGLSGSEGTVRPRKRGVYMCNGVWMVSGLRHLIELQVHLQETVSRIDDMRVRGEAVMTWWLACMMDAHMAAMFRRKPHLDLEDYSVELPFPPPEAPGEGPGPLSNAQSHRIWLDSAREQVELMRSVYPALWTPHAAAVGVSSRRLDELVTLACRWRSNHLALVGAPSPTWPSNWSFASAVTAAASDMNYHLVWIFMFQAIEEFGIAELNAAKAQSSYSRSALRHGGSDIELDLGKIRAMQARIYDEALNASLRCASLSQVLTNNGYLRLEAGIMKVTMSEAGYCLAHFRRPEILSIIDGLRQYGQAFEECYDQADALQTLAAEYMEGLDTAEPSSGPAMGQDVGSSVGQNHRRTQPLPQRGAHISSAPPGMPSAQTYGTGNGSMAEAPSYYGVTTYTPTGGITHPAYGAVAAGGMSTGHAAPPPPQQQQPPLHHGRAPHGYAPHDGASYGAPQQQQQHHHHQPPHQTASAQAYPHPSMQNGTHQQTFY</sequence>
<feature type="region of interest" description="Disordered" evidence="2">
    <location>
        <begin position="975"/>
        <end position="1050"/>
    </location>
</feature>
<feature type="domain" description="Zn(2)-C6 fungal-type" evidence="3">
    <location>
        <begin position="260"/>
        <end position="292"/>
    </location>
</feature>
<evidence type="ECO:0000256" key="1">
    <source>
        <dbReference type="ARBA" id="ARBA00023242"/>
    </source>
</evidence>
<name>A0A316Z7R3_9BASI</name>
<dbReference type="GO" id="GO:0005634">
    <property type="term" value="C:nucleus"/>
    <property type="evidence" value="ECO:0007669"/>
    <property type="project" value="TreeGrafter"/>
</dbReference>
<dbReference type="GO" id="GO:0001080">
    <property type="term" value="P:nitrogen catabolite activation of transcription from RNA polymerase II promoter"/>
    <property type="evidence" value="ECO:0007669"/>
    <property type="project" value="TreeGrafter"/>
</dbReference>
<feature type="compositionally biased region" description="Low complexity" evidence="2">
    <location>
        <begin position="109"/>
        <end position="133"/>
    </location>
</feature>
<dbReference type="PANTHER" id="PTHR31668:SF4">
    <property type="entry name" value="TRANSCRIPTIONAL ACTIVATOR PROTEIN DAL81"/>
    <property type="match status" value="1"/>
</dbReference>
<dbReference type="Pfam" id="PF00172">
    <property type="entry name" value="Zn_clus"/>
    <property type="match status" value="1"/>
</dbReference>
<dbReference type="InterPro" id="IPR001138">
    <property type="entry name" value="Zn2Cys6_DnaBD"/>
</dbReference>
<protein>
    <recommendedName>
        <fullName evidence="3">Zn(2)-C6 fungal-type domain-containing protein</fullName>
    </recommendedName>
</protein>
<proteinExistence type="predicted"/>
<dbReference type="SUPFAM" id="SSF57701">
    <property type="entry name" value="Zn2/Cys6 DNA-binding domain"/>
    <property type="match status" value="1"/>
</dbReference>
<feature type="compositionally biased region" description="Basic and acidic residues" evidence="2">
    <location>
        <begin position="452"/>
        <end position="463"/>
    </location>
</feature>
<dbReference type="Proteomes" id="UP000245946">
    <property type="component" value="Unassembled WGS sequence"/>
</dbReference>
<reference evidence="4 5" key="1">
    <citation type="journal article" date="2018" name="Mol. Biol. Evol.">
        <title>Broad Genomic Sampling Reveals a Smut Pathogenic Ancestry of the Fungal Clade Ustilaginomycotina.</title>
        <authorList>
            <person name="Kijpornyongpan T."/>
            <person name="Mondo S.J."/>
            <person name="Barry K."/>
            <person name="Sandor L."/>
            <person name="Lee J."/>
            <person name="Lipzen A."/>
            <person name="Pangilinan J."/>
            <person name="LaButti K."/>
            <person name="Hainaut M."/>
            <person name="Henrissat B."/>
            <person name="Grigoriev I.V."/>
            <person name="Spatafora J.W."/>
            <person name="Aime M.C."/>
        </authorList>
    </citation>
    <scope>NUCLEOTIDE SEQUENCE [LARGE SCALE GENOMIC DNA]</scope>
    <source>
        <strain evidence="4 5">MCA 4186</strain>
    </source>
</reference>
<keyword evidence="1" id="KW-0539">Nucleus</keyword>
<accession>A0A316Z7R3</accession>
<feature type="region of interest" description="Disordered" evidence="2">
    <location>
        <begin position="35"/>
        <end position="170"/>
    </location>
</feature>
<dbReference type="CDD" id="cd12148">
    <property type="entry name" value="fungal_TF_MHR"/>
    <property type="match status" value="1"/>
</dbReference>
<dbReference type="AlphaFoldDB" id="A0A316Z7R3"/>